<dbReference type="SUPFAM" id="SSF50129">
    <property type="entry name" value="GroES-like"/>
    <property type="match status" value="1"/>
</dbReference>
<evidence type="ECO:0000256" key="1">
    <source>
        <dbReference type="ARBA" id="ARBA00022857"/>
    </source>
</evidence>
<dbReference type="Gene3D" id="3.40.50.720">
    <property type="entry name" value="NAD(P)-binding Rossmann-like Domain"/>
    <property type="match status" value="1"/>
</dbReference>
<name>A0A396ZTC4_APHAT</name>
<dbReference type="Gene3D" id="3.90.180.10">
    <property type="entry name" value="Medium-chain alcohol dehydrogenases, catalytic domain"/>
    <property type="match status" value="1"/>
</dbReference>
<keyword evidence="2" id="KW-0560">Oxidoreductase</keyword>
<proteinExistence type="predicted"/>
<dbReference type="InterPro" id="IPR013154">
    <property type="entry name" value="ADH-like_N"/>
</dbReference>
<dbReference type="GO" id="GO:0016651">
    <property type="term" value="F:oxidoreductase activity, acting on NAD(P)H"/>
    <property type="evidence" value="ECO:0007669"/>
    <property type="project" value="TreeGrafter"/>
</dbReference>
<gene>
    <name evidence="4" type="ORF">DYB36_004274</name>
    <name evidence="5" type="ORF">DYB38_013614</name>
</gene>
<dbReference type="EMBL" id="QUSZ01010782">
    <property type="protein sequence ID" value="RHX97845.1"/>
    <property type="molecule type" value="Genomic_DNA"/>
</dbReference>
<evidence type="ECO:0000313" key="7">
    <source>
        <dbReference type="Proteomes" id="UP000265716"/>
    </source>
</evidence>
<dbReference type="SMART" id="SM00829">
    <property type="entry name" value="PKS_ER"/>
    <property type="match status" value="1"/>
</dbReference>
<dbReference type="InterPro" id="IPR020843">
    <property type="entry name" value="ER"/>
</dbReference>
<dbReference type="PANTHER" id="PTHR48106:SF18">
    <property type="entry name" value="QUINONE OXIDOREDUCTASE PIG3"/>
    <property type="match status" value="1"/>
</dbReference>
<protein>
    <recommendedName>
        <fullName evidence="3">Enoyl reductase (ER) domain-containing protein</fullName>
    </recommendedName>
</protein>
<dbReference type="InterPro" id="IPR013149">
    <property type="entry name" value="ADH-like_C"/>
</dbReference>
<accession>A0A396ZTC4</accession>
<comment type="caution">
    <text evidence="4">The sequence shown here is derived from an EMBL/GenBank/DDBJ whole genome shotgun (WGS) entry which is preliminary data.</text>
</comment>
<dbReference type="Proteomes" id="UP000265716">
    <property type="component" value="Unassembled WGS sequence"/>
</dbReference>
<feature type="domain" description="Enoyl reductase (ER)" evidence="3">
    <location>
        <begin position="25"/>
        <end position="341"/>
    </location>
</feature>
<evidence type="ECO:0000313" key="6">
    <source>
        <dbReference type="Proteomes" id="UP000265427"/>
    </source>
</evidence>
<reference evidence="6 7" key="1">
    <citation type="submission" date="2018-08" db="EMBL/GenBank/DDBJ databases">
        <title>Aphanomyces genome sequencing and annotation.</title>
        <authorList>
            <person name="Minardi D."/>
            <person name="Oidtmann B."/>
            <person name="Van Der Giezen M."/>
            <person name="Studholme D.J."/>
        </authorList>
    </citation>
    <scope>NUCLEOTIDE SEQUENCE [LARGE SCALE GENOMIC DNA]</scope>
    <source>
        <strain evidence="4 6">Kv</strain>
        <strain evidence="5 7">SA</strain>
    </source>
</reference>
<evidence type="ECO:0000256" key="2">
    <source>
        <dbReference type="ARBA" id="ARBA00023002"/>
    </source>
</evidence>
<dbReference type="Pfam" id="PF00107">
    <property type="entry name" value="ADH_zinc_N"/>
    <property type="match status" value="1"/>
</dbReference>
<evidence type="ECO:0000313" key="5">
    <source>
        <dbReference type="EMBL" id="RHY43712.1"/>
    </source>
</evidence>
<evidence type="ECO:0000313" key="4">
    <source>
        <dbReference type="EMBL" id="RHX97845.1"/>
    </source>
</evidence>
<sequence>MLPAYPTTMRALFLVKKVTTFQQEDLASCFEVREIDVPTPKYGEVLVKVECSPINPSNLSMLQGKYNSDNDLPLPSLTGTEGSGVVVASGGGIMGWYMVGKRVGIVKSDQGLWAEYVTVPAMTCIKLPHDVSFEGGSSCFVNPLTVVAFVELALARGTKAIVHTAGASALGKMLVKHAKDNGVDVIAVVRRREQAESLQTIGAKYIVDTSESDWKAQLTTLTESLGATLAFDAVAGSLTGDVLTSMPNGSEVQVYGGLSNQPVSGVSPSEMIFKGKNVTGFWLVPYLAKRGTLGRVFMIRKVTGGLNSAFKTTISKAYPLEDTVKALHDYTGNMSDNKVAFKPSQTA</sequence>
<dbReference type="PANTHER" id="PTHR48106">
    <property type="entry name" value="QUINONE OXIDOREDUCTASE PIG3-RELATED"/>
    <property type="match status" value="1"/>
</dbReference>
<keyword evidence="1" id="KW-0521">NADP</keyword>
<dbReference type="SUPFAM" id="SSF51735">
    <property type="entry name" value="NAD(P)-binding Rossmann-fold domains"/>
    <property type="match status" value="1"/>
</dbReference>
<dbReference type="AlphaFoldDB" id="A0A396ZTC4"/>
<dbReference type="Pfam" id="PF08240">
    <property type="entry name" value="ADH_N"/>
    <property type="match status" value="1"/>
</dbReference>
<organism evidence="4 6">
    <name type="scientific">Aphanomyces astaci</name>
    <name type="common">Crayfish plague agent</name>
    <dbReference type="NCBI Taxonomy" id="112090"/>
    <lineage>
        <taxon>Eukaryota</taxon>
        <taxon>Sar</taxon>
        <taxon>Stramenopiles</taxon>
        <taxon>Oomycota</taxon>
        <taxon>Saprolegniomycetes</taxon>
        <taxon>Saprolegniales</taxon>
        <taxon>Verrucalvaceae</taxon>
        <taxon>Aphanomyces</taxon>
    </lineage>
</organism>
<dbReference type="CDD" id="cd08291">
    <property type="entry name" value="ETR_like_1"/>
    <property type="match status" value="1"/>
</dbReference>
<dbReference type="InterPro" id="IPR036291">
    <property type="entry name" value="NAD(P)-bd_dom_sf"/>
</dbReference>
<dbReference type="InterPro" id="IPR011032">
    <property type="entry name" value="GroES-like_sf"/>
</dbReference>
<dbReference type="VEuPathDB" id="FungiDB:H257_06435"/>
<dbReference type="EMBL" id="QUTC01008492">
    <property type="protein sequence ID" value="RHY43712.1"/>
    <property type="molecule type" value="Genomic_DNA"/>
</dbReference>
<dbReference type="GO" id="GO:0070402">
    <property type="term" value="F:NADPH binding"/>
    <property type="evidence" value="ECO:0007669"/>
    <property type="project" value="TreeGrafter"/>
</dbReference>
<dbReference type="Proteomes" id="UP000265427">
    <property type="component" value="Unassembled WGS sequence"/>
</dbReference>
<evidence type="ECO:0000259" key="3">
    <source>
        <dbReference type="SMART" id="SM00829"/>
    </source>
</evidence>